<evidence type="ECO:0000313" key="1">
    <source>
        <dbReference type="EMBL" id="KAK9676641.1"/>
    </source>
</evidence>
<organism evidence="1 2">
    <name type="scientific">Saponaria officinalis</name>
    <name type="common">Common soapwort</name>
    <name type="synonym">Lychnis saponaria</name>
    <dbReference type="NCBI Taxonomy" id="3572"/>
    <lineage>
        <taxon>Eukaryota</taxon>
        <taxon>Viridiplantae</taxon>
        <taxon>Streptophyta</taxon>
        <taxon>Embryophyta</taxon>
        <taxon>Tracheophyta</taxon>
        <taxon>Spermatophyta</taxon>
        <taxon>Magnoliopsida</taxon>
        <taxon>eudicotyledons</taxon>
        <taxon>Gunneridae</taxon>
        <taxon>Pentapetalae</taxon>
        <taxon>Caryophyllales</taxon>
        <taxon>Caryophyllaceae</taxon>
        <taxon>Caryophylleae</taxon>
        <taxon>Saponaria</taxon>
    </lineage>
</organism>
<dbReference type="AlphaFoldDB" id="A0AAW1HJV2"/>
<sequence length="123" mass="13574">MAATLQHIIPTSAILHETLFTEFQGLDFLPPVLYHRHYVRGATSARPEDGQCLSLSAVETMQSKSNLRSIKRSEAMPPGLSVQHLVDAMTPKPINYKQAVFDYLKHKGIVTAADYEAAPVGHC</sequence>
<protein>
    <submittedName>
        <fullName evidence="1">Uncharacterized protein</fullName>
    </submittedName>
</protein>
<comment type="caution">
    <text evidence="1">The sequence shown here is derived from an EMBL/GenBank/DDBJ whole genome shotgun (WGS) entry which is preliminary data.</text>
</comment>
<reference evidence="1" key="1">
    <citation type="submission" date="2024-03" db="EMBL/GenBank/DDBJ databases">
        <title>WGS assembly of Saponaria officinalis var. Norfolk2.</title>
        <authorList>
            <person name="Jenkins J."/>
            <person name="Shu S."/>
            <person name="Grimwood J."/>
            <person name="Barry K."/>
            <person name="Goodstein D."/>
            <person name="Schmutz J."/>
            <person name="Leebens-Mack J."/>
            <person name="Osbourn A."/>
        </authorList>
    </citation>
    <scope>NUCLEOTIDE SEQUENCE [LARGE SCALE GENOMIC DNA]</scope>
    <source>
        <strain evidence="1">JIC</strain>
    </source>
</reference>
<dbReference type="Proteomes" id="UP001443914">
    <property type="component" value="Unassembled WGS sequence"/>
</dbReference>
<keyword evidence="2" id="KW-1185">Reference proteome</keyword>
<accession>A0AAW1HJV2</accession>
<name>A0AAW1HJV2_SAPOF</name>
<dbReference type="EMBL" id="JBDFQZ010000011">
    <property type="protein sequence ID" value="KAK9676641.1"/>
    <property type="molecule type" value="Genomic_DNA"/>
</dbReference>
<evidence type="ECO:0000313" key="2">
    <source>
        <dbReference type="Proteomes" id="UP001443914"/>
    </source>
</evidence>
<gene>
    <name evidence="1" type="ORF">RND81_11G090600</name>
</gene>
<proteinExistence type="predicted"/>